<evidence type="ECO:0000313" key="1">
    <source>
        <dbReference type="EMBL" id="VVE00832.1"/>
    </source>
</evidence>
<dbReference type="EMBL" id="CABPSI010000002">
    <property type="protein sequence ID" value="VVE00832.1"/>
    <property type="molecule type" value="Genomic_DNA"/>
</dbReference>
<protein>
    <submittedName>
        <fullName evidence="1">Uncharacterized protein</fullName>
    </submittedName>
</protein>
<sequence length="152" mass="17519">MNDAELKVLVERMNQNLDWQKRMDGKMETILQLQLALARQQEQIDTLNKGQERLFEKSDEFQDALKPLRDEVMGGRRAIRVLASVGTVLLAVSTAVYSQWHPWTEDIAKAKATRDEQIAKYQYDVGSELRRADNRLTVLEFRANNADQKGAR</sequence>
<dbReference type="Proteomes" id="UP000333828">
    <property type="component" value="Unassembled WGS sequence"/>
</dbReference>
<evidence type="ECO:0000313" key="2">
    <source>
        <dbReference type="Proteomes" id="UP000333828"/>
    </source>
</evidence>
<dbReference type="RefSeq" id="WP_150683978.1">
    <property type="nucleotide sequence ID" value="NZ_CABPSI010000002.1"/>
</dbReference>
<gene>
    <name evidence="1" type="ORF">PIN31115_02094</name>
</gene>
<proteinExistence type="predicted"/>
<name>A0A5E4ULP2_9BURK</name>
<accession>A0A5E4ULP2</accession>
<organism evidence="1 2">
    <name type="scientific">Pandoraea iniqua</name>
    <dbReference type="NCBI Taxonomy" id="2508288"/>
    <lineage>
        <taxon>Bacteria</taxon>
        <taxon>Pseudomonadati</taxon>
        <taxon>Pseudomonadota</taxon>
        <taxon>Betaproteobacteria</taxon>
        <taxon>Burkholderiales</taxon>
        <taxon>Burkholderiaceae</taxon>
        <taxon>Pandoraea</taxon>
    </lineage>
</organism>
<dbReference type="AlphaFoldDB" id="A0A5E4ULP2"/>
<reference evidence="1 2" key="1">
    <citation type="submission" date="2019-08" db="EMBL/GenBank/DDBJ databases">
        <authorList>
            <person name="Peeters C."/>
        </authorList>
    </citation>
    <scope>NUCLEOTIDE SEQUENCE [LARGE SCALE GENOMIC DNA]</scope>
    <source>
        <strain evidence="1 2">LMG 31115</strain>
    </source>
</reference>
<keyword evidence="2" id="KW-1185">Reference proteome</keyword>